<dbReference type="InterPro" id="IPR025235">
    <property type="entry name" value="DUF4178"/>
</dbReference>
<keyword evidence="3" id="KW-1185">Reference proteome</keyword>
<dbReference type="EMBL" id="JBHTCO010000014">
    <property type="protein sequence ID" value="MFC7393657.1"/>
    <property type="molecule type" value="Genomic_DNA"/>
</dbReference>
<dbReference type="RefSeq" id="WP_380966174.1">
    <property type="nucleotide sequence ID" value="NZ_JBHTCO010000014.1"/>
</dbReference>
<reference evidence="3" key="1">
    <citation type="journal article" date="2019" name="Int. J. Syst. Evol. Microbiol.">
        <title>The Global Catalogue of Microorganisms (GCM) 10K type strain sequencing project: providing services to taxonomists for standard genome sequencing and annotation.</title>
        <authorList>
            <consortium name="The Broad Institute Genomics Platform"/>
            <consortium name="The Broad Institute Genome Sequencing Center for Infectious Disease"/>
            <person name="Wu L."/>
            <person name="Ma J."/>
        </authorList>
    </citation>
    <scope>NUCLEOTIDE SEQUENCE [LARGE SCALE GENOMIC DNA]</scope>
    <source>
        <strain evidence="3">CGMCC 1.16305</strain>
    </source>
</reference>
<name>A0ABW2PWA7_9BACL</name>
<protein>
    <submittedName>
        <fullName evidence="2">DUF4178 domain-containing protein</fullName>
    </submittedName>
</protein>
<dbReference type="Proteomes" id="UP001596505">
    <property type="component" value="Unassembled WGS sequence"/>
</dbReference>
<proteinExistence type="predicted"/>
<organism evidence="2 3">
    <name type="scientific">Scopulibacillus cellulosilyticus</name>
    <dbReference type="NCBI Taxonomy" id="2665665"/>
    <lineage>
        <taxon>Bacteria</taxon>
        <taxon>Bacillati</taxon>
        <taxon>Bacillota</taxon>
        <taxon>Bacilli</taxon>
        <taxon>Bacillales</taxon>
        <taxon>Sporolactobacillaceae</taxon>
        <taxon>Scopulibacillus</taxon>
    </lineage>
</organism>
<evidence type="ECO:0000259" key="1">
    <source>
        <dbReference type="Pfam" id="PF13785"/>
    </source>
</evidence>
<comment type="caution">
    <text evidence="2">The sequence shown here is derived from an EMBL/GenBank/DDBJ whole genome shotgun (WGS) entry which is preliminary data.</text>
</comment>
<evidence type="ECO:0000313" key="3">
    <source>
        <dbReference type="Proteomes" id="UP001596505"/>
    </source>
</evidence>
<dbReference type="Pfam" id="PF13785">
    <property type="entry name" value="DUF4178"/>
    <property type="match status" value="1"/>
</dbReference>
<feature type="domain" description="DUF4178" evidence="1">
    <location>
        <begin position="25"/>
        <end position="153"/>
    </location>
</feature>
<sequence length="167" mass="19122">MGFFSRLFKSDETPKVEKRTLMNLKVGDMVSYELADYQVVGKLTFNDHGYRWYEYQLEGRSGTIWVNVELDDELEVSVYKKVKKKLSEPIPDKIEMDGIIYYLDEKGTANVSGQGRSVNVSGMQVHYYDFCDENEEKYLSVEIWGGDIEVSTGACANDYDFEIIAGS</sequence>
<gene>
    <name evidence="2" type="ORF">ACFQRG_11895</name>
</gene>
<evidence type="ECO:0000313" key="2">
    <source>
        <dbReference type="EMBL" id="MFC7393657.1"/>
    </source>
</evidence>
<accession>A0ABW2PWA7</accession>